<feature type="non-terminal residue" evidence="6">
    <location>
        <position position="801"/>
    </location>
</feature>
<feature type="transmembrane region" description="Helical" evidence="4">
    <location>
        <begin position="267"/>
        <end position="286"/>
    </location>
</feature>
<feature type="transmembrane region" description="Helical" evidence="4">
    <location>
        <begin position="604"/>
        <end position="627"/>
    </location>
</feature>
<evidence type="ECO:0000313" key="6">
    <source>
        <dbReference type="EMBL" id="OGD87050.1"/>
    </source>
</evidence>
<comment type="caution">
    <text evidence="6">The sequence shown here is derived from an EMBL/GenBank/DDBJ whole genome shotgun (WGS) entry which is preliminary data.</text>
</comment>
<dbReference type="AlphaFoldDB" id="A0A1F5G575"/>
<keyword evidence="3" id="KW-0808">Transferase</keyword>
<feature type="transmembrane region" description="Helical" evidence="4">
    <location>
        <begin position="749"/>
        <end position="769"/>
    </location>
</feature>
<dbReference type="STRING" id="1797711.A2870_00190"/>
<dbReference type="CDD" id="cd04179">
    <property type="entry name" value="DPM_DPG-synthase_like"/>
    <property type="match status" value="1"/>
</dbReference>
<feature type="transmembrane region" description="Helical" evidence="4">
    <location>
        <begin position="292"/>
        <end position="315"/>
    </location>
</feature>
<dbReference type="EMBL" id="MFAZ01000022">
    <property type="protein sequence ID" value="OGD87050.1"/>
    <property type="molecule type" value="Genomic_DNA"/>
</dbReference>
<protein>
    <recommendedName>
        <fullName evidence="5">Glycosyltransferase 2-like domain-containing protein</fullName>
    </recommendedName>
</protein>
<dbReference type="GO" id="GO:0016757">
    <property type="term" value="F:glycosyltransferase activity"/>
    <property type="evidence" value="ECO:0007669"/>
    <property type="project" value="UniProtKB-KW"/>
</dbReference>
<dbReference type="Proteomes" id="UP000179102">
    <property type="component" value="Unassembled WGS sequence"/>
</dbReference>
<name>A0A1F5G575_9BACT</name>
<dbReference type="CDD" id="cd06427">
    <property type="entry name" value="CESA_like_2"/>
    <property type="match status" value="1"/>
</dbReference>
<keyword evidence="4" id="KW-0472">Membrane</keyword>
<feature type="transmembrane region" description="Helical" evidence="4">
    <location>
        <begin position="781"/>
        <end position="800"/>
    </location>
</feature>
<evidence type="ECO:0000313" key="7">
    <source>
        <dbReference type="Proteomes" id="UP000179102"/>
    </source>
</evidence>
<accession>A0A1F5G575</accession>
<dbReference type="PANTHER" id="PTHR43630">
    <property type="entry name" value="POLY-BETA-1,6-N-ACETYL-D-GLUCOSAMINE SYNTHASE"/>
    <property type="match status" value="1"/>
</dbReference>
<gene>
    <name evidence="6" type="ORF">A2870_00190</name>
</gene>
<keyword evidence="4" id="KW-1133">Transmembrane helix</keyword>
<dbReference type="Pfam" id="PF13641">
    <property type="entry name" value="Glyco_tranf_2_3"/>
    <property type="match status" value="1"/>
</dbReference>
<dbReference type="PANTHER" id="PTHR43630:SF1">
    <property type="entry name" value="POLY-BETA-1,6-N-ACETYL-D-GLUCOSAMINE SYNTHASE"/>
    <property type="match status" value="1"/>
</dbReference>
<keyword evidence="2" id="KW-0328">Glycosyltransferase</keyword>
<dbReference type="Pfam" id="PF00535">
    <property type="entry name" value="Glycos_transf_2"/>
    <property type="match status" value="1"/>
</dbReference>
<dbReference type="InterPro" id="IPR029044">
    <property type="entry name" value="Nucleotide-diphossugar_trans"/>
</dbReference>
<keyword evidence="4" id="KW-0812">Transmembrane</keyword>
<evidence type="ECO:0000256" key="2">
    <source>
        <dbReference type="ARBA" id="ARBA00022676"/>
    </source>
</evidence>
<evidence type="ECO:0000256" key="4">
    <source>
        <dbReference type="SAM" id="Phobius"/>
    </source>
</evidence>
<reference evidence="6 7" key="1">
    <citation type="journal article" date="2016" name="Nat. Commun.">
        <title>Thousands of microbial genomes shed light on interconnected biogeochemical processes in an aquifer system.</title>
        <authorList>
            <person name="Anantharaman K."/>
            <person name="Brown C.T."/>
            <person name="Hug L.A."/>
            <person name="Sharon I."/>
            <person name="Castelle C.J."/>
            <person name="Probst A.J."/>
            <person name="Thomas B.C."/>
            <person name="Singh A."/>
            <person name="Wilkins M.J."/>
            <person name="Karaoz U."/>
            <person name="Brodie E.L."/>
            <person name="Williams K.H."/>
            <person name="Hubbard S.S."/>
            <person name="Banfield J.F."/>
        </authorList>
    </citation>
    <scope>NUCLEOTIDE SEQUENCE [LARGE SCALE GENOMIC DNA]</scope>
</reference>
<organism evidence="6 7">
    <name type="scientific">Candidatus Curtissbacteria bacterium RIFCSPHIGHO2_01_FULL_41_11</name>
    <dbReference type="NCBI Taxonomy" id="1797711"/>
    <lineage>
        <taxon>Bacteria</taxon>
        <taxon>Candidatus Curtissiibacteriota</taxon>
    </lineage>
</organism>
<dbReference type="Gene3D" id="3.90.550.10">
    <property type="entry name" value="Spore Coat Polysaccharide Biosynthesis Protein SpsA, Chain A"/>
    <property type="match status" value="2"/>
</dbReference>
<evidence type="ECO:0000259" key="5">
    <source>
        <dbReference type="Pfam" id="PF00535"/>
    </source>
</evidence>
<proteinExistence type="inferred from homology"/>
<feature type="transmembrane region" description="Helical" evidence="4">
    <location>
        <begin position="670"/>
        <end position="696"/>
    </location>
</feature>
<dbReference type="SUPFAM" id="SSF53448">
    <property type="entry name" value="Nucleotide-diphospho-sugar transferases"/>
    <property type="match status" value="2"/>
</dbReference>
<feature type="domain" description="Glycosyltransferase 2-like" evidence="5">
    <location>
        <begin position="3"/>
        <end position="148"/>
    </location>
</feature>
<evidence type="ECO:0000256" key="1">
    <source>
        <dbReference type="ARBA" id="ARBA00006739"/>
    </source>
</evidence>
<dbReference type="InterPro" id="IPR001173">
    <property type="entry name" value="Glyco_trans_2-like"/>
</dbReference>
<feature type="transmembrane region" description="Helical" evidence="4">
    <location>
        <begin position="639"/>
        <end position="658"/>
    </location>
</feature>
<comment type="similarity">
    <text evidence="1">Belongs to the glycosyltransferase 2 family.</text>
</comment>
<evidence type="ECO:0000256" key="3">
    <source>
        <dbReference type="ARBA" id="ARBA00022679"/>
    </source>
</evidence>
<sequence length="801" mass="90597">MVSVVVPIYNERDNLEDLLQRLNTALLQHGENYEFVFIDDNSTDGSFELLQNSTYKYPIKVFKKIGKKGKAFSLYEGFCQAQGDKLVMIDADLQYPPEEIPAMLKLLKDYDIVVANRKTYKASRIRKVMTKTFSLFFSKLLHGIDADAQSGLKAIKKEVFETVRFMPSSPWTFDLEFLLRAKEAGFKGISHNITFSKRVKGASKINTAKATFEIGINALSLKLKKIDPSHIKPKSEVSMHGAGVGYRKQQYITHTTLHHSQSALKGFLLWQKSFIALLIAAAVFGFSQNPQLSAIIFIAFLSTIYFLDTIFNLFLVARSLKSPPEINVSNNELSTINDEQLPIYTILCPLYKEASVLPNFLDSIKKLEWPKSKLDVILLLEEDDQETQKAAQELDLPSYVRTIIVPDSNPKTKPKACNFGLGHAQGEFVVVFDAEDIPDPKQLKKAYAAFCKLPKNVVCLQAKLNYHNHSQNFLTRFFTAEYSLWFDVVLTGLQSIQTAIPLGGTSNHFRTKDLIALEGWDPFNVTEDADLGVRLFKNGYKTAIIDSTTLEEANSRVGNWIRQRSRWIKGYMQTYLVHMRNPLQLAKKQGVHALIFQMVVGGKIAFMFINPFLWVTTIAYFAARSIVGPTIEALYPAPVFYMAVISLVFGNFLFMYYYMIGCAKREHWSLVKYVFLIPFYWLAISFAATIALYQLIVKPHYWEKTVHGFHLAKVAQDQIRAEIKAQKQKSRQRRFADAYALARSGMATGGALIAASIFANFANFAYNAYLGRRISVEDFGLISLVGSFFYLSTVPIGALGK</sequence>